<evidence type="ECO:0000313" key="3">
    <source>
        <dbReference type="Proteomes" id="UP001487740"/>
    </source>
</evidence>
<keyword evidence="3" id="KW-1185">Reference proteome</keyword>
<dbReference type="Proteomes" id="UP001487740">
    <property type="component" value="Unassembled WGS sequence"/>
</dbReference>
<name>A0AAW0TH63_SCYPA</name>
<sequence>MSQPRYTKLSSASALRTPASSKPPRGPRPSLRWCGRRRVLVTMASLTPLLFTKRMCPPGRDPSRDPGVSTPLQVMSSEDGASISSVELTLPHIAREVLRRKALGHGHVEPTPGERHWGRGTSVVTVVCWTGTPCLALLAEIEANRIRISCLLQYLLPYRYRDTRRRTSVIVQEHLALSRCPRSK</sequence>
<accession>A0AAW0TH63</accession>
<reference evidence="2 3" key="1">
    <citation type="submission" date="2023-03" db="EMBL/GenBank/DDBJ databases">
        <title>High-quality genome of Scylla paramamosain provides insights in environmental adaptation.</title>
        <authorList>
            <person name="Zhang L."/>
        </authorList>
    </citation>
    <scope>NUCLEOTIDE SEQUENCE [LARGE SCALE GENOMIC DNA]</scope>
    <source>
        <strain evidence="2">LZ_2023a</strain>
        <tissue evidence="2">Muscle</tissue>
    </source>
</reference>
<dbReference type="EMBL" id="JARAKH010000030">
    <property type="protein sequence ID" value="KAK8386694.1"/>
    <property type="molecule type" value="Genomic_DNA"/>
</dbReference>
<feature type="compositionally biased region" description="Polar residues" evidence="1">
    <location>
        <begin position="1"/>
        <end position="20"/>
    </location>
</feature>
<protein>
    <submittedName>
        <fullName evidence="2">Uncharacterized protein</fullName>
    </submittedName>
</protein>
<proteinExistence type="predicted"/>
<feature type="region of interest" description="Disordered" evidence="1">
    <location>
        <begin position="1"/>
        <end position="33"/>
    </location>
</feature>
<comment type="caution">
    <text evidence="2">The sequence shown here is derived from an EMBL/GenBank/DDBJ whole genome shotgun (WGS) entry which is preliminary data.</text>
</comment>
<dbReference type="AlphaFoldDB" id="A0AAW0TH63"/>
<evidence type="ECO:0000256" key="1">
    <source>
        <dbReference type="SAM" id="MobiDB-lite"/>
    </source>
</evidence>
<organism evidence="2 3">
    <name type="scientific">Scylla paramamosain</name>
    <name type="common">Mud crab</name>
    <dbReference type="NCBI Taxonomy" id="85552"/>
    <lineage>
        <taxon>Eukaryota</taxon>
        <taxon>Metazoa</taxon>
        <taxon>Ecdysozoa</taxon>
        <taxon>Arthropoda</taxon>
        <taxon>Crustacea</taxon>
        <taxon>Multicrustacea</taxon>
        <taxon>Malacostraca</taxon>
        <taxon>Eumalacostraca</taxon>
        <taxon>Eucarida</taxon>
        <taxon>Decapoda</taxon>
        <taxon>Pleocyemata</taxon>
        <taxon>Brachyura</taxon>
        <taxon>Eubrachyura</taxon>
        <taxon>Portunoidea</taxon>
        <taxon>Portunidae</taxon>
        <taxon>Portuninae</taxon>
        <taxon>Scylla</taxon>
    </lineage>
</organism>
<evidence type="ECO:0000313" key="2">
    <source>
        <dbReference type="EMBL" id="KAK8386694.1"/>
    </source>
</evidence>
<gene>
    <name evidence="2" type="ORF">O3P69_017865</name>
</gene>